<feature type="compositionally biased region" description="Polar residues" evidence="1">
    <location>
        <begin position="22"/>
        <end position="32"/>
    </location>
</feature>
<dbReference type="EnsemblPlants" id="OBART02G03600.1">
    <property type="protein sequence ID" value="OBART02G03600.1"/>
    <property type="gene ID" value="OBART02G03600"/>
</dbReference>
<evidence type="ECO:0000313" key="2">
    <source>
        <dbReference type="EnsemblPlants" id="OBART02G03600.1"/>
    </source>
</evidence>
<dbReference type="PaxDb" id="65489-OBART02G03600.1"/>
<dbReference type="AlphaFoldDB" id="A0A0D3F0M2"/>
<accession>A0A0D3F0M2</accession>
<proteinExistence type="predicted"/>
<feature type="region of interest" description="Disordered" evidence="1">
    <location>
        <begin position="1"/>
        <end position="155"/>
    </location>
</feature>
<sequence length="155" mass="16467">MEQMPDRLGFPGGGNLDGGTNRIVSDSATSMRNWRRGGDGCRSGGWQDTGETVMGARSAGRWSQRMGGEIGGGGGRDDLGGSGGLQRRWRMGKISSPAVRLRWPVTRRREDARESSRSEEGGGDSWGGVSAAGIYATESSRGRGIGGIAHKWRRG</sequence>
<protein>
    <submittedName>
        <fullName evidence="2">Uncharacterized protein</fullName>
    </submittedName>
</protein>
<keyword evidence="3" id="KW-1185">Reference proteome</keyword>
<organism evidence="2">
    <name type="scientific">Oryza barthii</name>
    <dbReference type="NCBI Taxonomy" id="65489"/>
    <lineage>
        <taxon>Eukaryota</taxon>
        <taxon>Viridiplantae</taxon>
        <taxon>Streptophyta</taxon>
        <taxon>Embryophyta</taxon>
        <taxon>Tracheophyta</taxon>
        <taxon>Spermatophyta</taxon>
        <taxon>Magnoliopsida</taxon>
        <taxon>Liliopsida</taxon>
        <taxon>Poales</taxon>
        <taxon>Poaceae</taxon>
        <taxon>BOP clade</taxon>
        <taxon>Oryzoideae</taxon>
        <taxon>Oryzeae</taxon>
        <taxon>Oryzinae</taxon>
        <taxon>Oryza</taxon>
    </lineage>
</organism>
<dbReference type="Proteomes" id="UP000026960">
    <property type="component" value="Chromosome 2"/>
</dbReference>
<name>A0A0D3F0M2_9ORYZ</name>
<evidence type="ECO:0000313" key="3">
    <source>
        <dbReference type="Proteomes" id="UP000026960"/>
    </source>
</evidence>
<feature type="compositionally biased region" description="Gly residues" evidence="1">
    <location>
        <begin position="68"/>
        <end position="84"/>
    </location>
</feature>
<evidence type="ECO:0000256" key="1">
    <source>
        <dbReference type="SAM" id="MobiDB-lite"/>
    </source>
</evidence>
<dbReference type="Gramene" id="OBART02G03600.1">
    <property type="protein sequence ID" value="OBART02G03600.1"/>
    <property type="gene ID" value="OBART02G03600"/>
</dbReference>
<feature type="compositionally biased region" description="Basic and acidic residues" evidence="1">
    <location>
        <begin position="107"/>
        <end position="120"/>
    </location>
</feature>
<reference evidence="2" key="1">
    <citation type="journal article" date="2009" name="Rice">
        <title>De Novo Next Generation Sequencing of Plant Genomes.</title>
        <authorList>
            <person name="Rounsley S."/>
            <person name="Marri P.R."/>
            <person name="Yu Y."/>
            <person name="He R."/>
            <person name="Sisneros N."/>
            <person name="Goicoechea J.L."/>
            <person name="Lee S.J."/>
            <person name="Angelova A."/>
            <person name="Kudrna D."/>
            <person name="Luo M."/>
            <person name="Affourtit J."/>
            <person name="Desany B."/>
            <person name="Knight J."/>
            <person name="Niazi F."/>
            <person name="Egholm M."/>
            <person name="Wing R.A."/>
        </authorList>
    </citation>
    <scope>NUCLEOTIDE SEQUENCE [LARGE SCALE GENOMIC DNA]</scope>
    <source>
        <strain evidence="2">cv. IRGC 105608</strain>
    </source>
</reference>
<reference evidence="2" key="2">
    <citation type="submission" date="2015-03" db="UniProtKB">
        <authorList>
            <consortium name="EnsemblPlants"/>
        </authorList>
    </citation>
    <scope>IDENTIFICATION</scope>
</reference>
<dbReference type="HOGENOM" id="CLU_1698194_0_0_1"/>